<dbReference type="Proteomes" id="UP000219338">
    <property type="component" value="Unassembled WGS sequence"/>
</dbReference>
<sequence length="242" mass="27623">MLEPDDSHYQRLYDTYWKRPDVQIFQKSRTSKYNSQGKYLWLLEDPSGFMEAAFDTKIVTVSEEYMRAANSAISFSKDALAVETAHFDASSPPCNPFQGHEDVVAGIKRGFSVNGRRRLGKSVWLCLILIWRLQCGLTTAYASYGPYWVVFNEKGFHNLGVDTSRSPGAAVYVNGLFGNHFWFLVDTTAGCYEGDMPASLVTSCCYLVQATTAQRIGWEYHCRTVRTHKMDVPILWYNEHFM</sequence>
<evidence type="ECO:0000313" key="2">
    <source>
        <dbReference type="Proteomes" id="UP000219338"/>
    </source>
</evidence>
<gene>
    <name evidence="1" type="ORF">ARMOST_13773</name>
</gene>
<dbReference type="OrthoDB" id="2818167at2759"/>
<evidence type="ECO:0000313" key="1">
    <source>
        <dbReference type="EMBL" id="SJL10387.1"/>
    </source>
</evidence>
<organism evidence="1 2">
    <name type="scientific">Armillaria ostoyae</name>
    <name type="common">Armillaria root rot fungus</name>
    <dbReference type="NCBI Taxonomy" id="47428"/>
    <lineage>
        <taxon>Eukaryota</taxon>
        <taxon>Fungi</taxon>
        <taxon>Dikarya</taxon>
        <taxon>Basidiomycota</taxon>
        <taxon>Agaricomycotina</taxon>
        <taxon>Agaricomycetes</taxon>
        <taxon>Agaricomycetidae</taxon>
        <taxon>Agaricales</taxon>
        <taxon>Marasmiineae</taxon>
        <taxon>Physalacriaceae</taxon>
        <taxon>Armillaria</taxon>
    </lineage>
</organism>
<proteinExistence type="predicted"/>
<dbReference type="AlphaFoldDB" id="A0A284RNQ4"/>
<name>A0A284RNQ4_ARMOS</name>
<reference evidence="2" key="1">
    <citation type="journal article" date="2017" name="Nat. Ecol. Evol.">
        <title>Genome expansion and lineage-specific genetic innovations in the forest pathogenic fungi Armillaria.</title>
        <authorList>
            <person name="Sipos G."/>
            <person name="Prasanna A.N."/>
            <person name="Walter M.C."/>
            <person name="O'Connor E."/>
            <person name="Balint B."/>
            <person name="Krizsan K."/>
            <person name="Kiss B."/>
            <person name="Hess J."/>
            <person name="Varga T."/>
            <person name="Slot J."/>
            <person name="Riley R."/>
            <person name="Boka B."/>
            <person name="Rigling D."/>
            <person name="Barry K."/>
            <person name="Lee J."/>
            <person name="Mihaltcheva S."/>
            <person name="LaButti K."/>
            <person name="Lipzen A."/>
            <person name="Waldron R."/>
            <person name="Moloney N.M."/>
            <person name="Sperisen C."/>
            <person name="Kredics L."/>
            <person name="Vagvoelgyi C."/>
            <person name="Patrignani A."/>
            <person name="Fitzpatrick D."/>
            <person name="Nagy I."/>
            <person name="Doyle S."/>
            <person name="Anderson J.B."/>
            <person name="Grigoriev I.V."/>
            <person name="Gueldener U."/>
            <person name="Muensterkoetter M."/>
            <person name="Nagy L.G."/>
        </authorList>
    </citation>
    <scope>NUCLEOTIDE SEQUENCE [LARGE SCALE GENOMIC DNA]</scope>
    <source>
        <strain evidence="2">C18/9</strain>
    </source>
</reference>
<accession>A0A284RNQ4</accession>
<protein>
    <submittedName>
        <fullName evidence="1">Uncharacterized protein</fullName>
    </submittedName>
</protein>
<keyword evidence="2" id="KW-1185">Reference proteome</keyword>
<dbReference type="EMBL" id="FUEG01000012">
    <property type="protein sequence ID" value="SJL10387.1"/>
    <property type="molecule type" value="Genomic_DNA"/>
</dbReference>
<dbReference type="OMA" id="YMRAANS"/>